<comment type="caution">
    <text evidence="2">The sequence shown here is derived from an EMBL/GenBank/DDBJ whole genome shotgun (WGS) entry which is preliminary data.</text>
</comment>
<reference evidence="3" key="1">
    <citation type="journal article" date="2019" name="Int. J. Syst. Evol. Microbiol.">
        <title>The Global Catalogue of Microorganisms (GCM) 10K type strain sequencing project: providing services to taxonomists for standard genome sequencing and annotation.</title>
        <authorList>
            <consortium name="The Broad Institute Genomics Platform"/>
            <consortium name="The Broad Institute Genome Sequencing Center for Infectious Disease"/>
            <person name="Wu L."/>
            <person name="Ma J."/>
        </authorList>
    </citation>
    <scope>NUCLEOTIDE SEQUENCE [LARGE SCALE GENOMIC DNA]</scope>
    <source>
        <strain evidence="3">JCM 9687</strain>
    </source>
</reference>
<dbReference type="Pfam" id="PF00144">
    <property type="entry name" value="Beta-lactamase"/>
    <property type="match status" value="1"/>
</dbReference>
<organism evidence="2 3">
    <name type="scientific">Saccharopolyspora gregorii</name>
    <dbReference type="NCBI Taxonomy" id="33914"/>
    <lineage>
        <taxon>Bacteria</taxon>
        <taxon>Bacillati</taxon>
        <taxon>Actinomycetota</taxon>
        <taxon>Actinomycetes</taxon>
        <taxon>Pseudonocardiales</taxon>
        <taxon>Pseudonocardiaceae</taxon>
        <taxon>Saccharopolyspora</taxon>
    </lineage>
</organism>
<proteinExistence type="predicted"/>
<dbReference type="Proteomes" id="UP001500483">
    <property type="component" value="Unassembled WGS sequence"/>
</dbReference>
<keyword evidence="3" id="KW-1185">Reference proteome</keyword>
<name>A0ABP6S0L4_9PSEU</name>
<protein>
    <recommendedName>
        <fullName evidence="1">Beta-lactamase-related domain-containing protein</fullName>
    </recommendedName>
</protein>
<dbReference type="InterPro" id="IPR001466">
    <property type="entry name" value="Beta-lactam-related"/>
</dbReference>
<evidence type="ECO:0000259" key="1">
    <source>
        <dbReference type="Pfam" id="PF00144"/>
    </source>
</evidence>
<evidence type="ECO:0000313" key="3">
    <source>
        <dbReference type="Proteomes" id="UP001500483"/>
    </source>
</evidence>
<dbReference type="RefSeq" id="WP_373689995.1">
    <property type="nucleotide sequence ID" value="NZ_CP059556.1"/>
</dbReference>
<dbReference type="InterPro" id="IPR012338">
    <property type="entry name" value="Beta-lactam/transpept-like"/>
</dbReference>
<dbReference type="InterPro" id="IPR050491">
    <property type="entry name" value="AmpC-like"/>
</dbReference>
<dbReference type="EMBL" id="BAAAYK010000038">
    <property type="protein sequence ID" value="GAA3364792.1"/>
    <property type="molecule type" value="Genomic_DNA"/>
</dbReference>
<dbReference type="PANTHER" id="PTHR46825:SF7">
    <property type="entry name" value="D-ALANYL-D-ALANINE CARBOXYPEPTIDASE"/>
    <property type="match status" value="1"/>
</dbReference>
<sequence length="210" mass="21914">MESLVRAGLSSPPVHEPGGEFVYANTNYLVLGMLIERITGEPVGTALTERIIRPLGLADTTYPAAGDRSVPEPRINGYRGGRVPPFDLWFDVTTNSEPSRSATSGAIISTQRDLVRFYRALLDGELTSSAALAEMKRTVPIPEGGGNAAGLGLISRPLACGGAAWGHSGSGEGYLSLTEVTEDGRNASVLTNAQIDSPLLAEVTGSALCG</sequence>
<feature type="domain" description="Beta-lactamase-related" evidence="1">
    <location>
        <begin position="3"/>
        <end position="178"/>
    </location>
</feature>
<dbReference type="PANTHER" id="PTHR46825">
    <property type="entry name" value="D-ALANYL-D-ALANINE-CARBOXYPEPTIDASE/ENDOPEPTIDASE AMPH"/>
    <property type="match status" value="1"/>
</dbReference>
<dbReference type="SUPFAM" id="SSF56601">
    <property type="entry name" value="beta-lactamase/transpeptidase-like"/>
    <property type="match status" value="1"/>
</dbReference>
<gene>
    <name evidence="2" type="ORF">GCM10020366_62120</name>
</gene>
<dbReference type="Gene3D" id="3.40.710.10">
    <property type="entry name" value="DD-peptidase/beta-lactamase superfamily"/>
    <property type="match status" value="1"/>
</dbReference>
<accession>A0ABP6S0L4</accession>
<evidence type="ECO:0000313" key="2">
    <source>
        <dbReference type="EMBL" id="GAA3364792.1"/>
    </source>
</evidence>